<protein>
    <recommendedName>
        <fullName evidence="13">FAD-containing monooxygenase EthA</fullName>
    </recommendedName>
    <alternativeName>
        <fullName evidence="14">Prodrug activator EtaA</fullName>
    </alternativeName>
</protein>
<evidence type="ECO:0000313" key="16">
    <source>
        <dbReference type="Proteomes" id="UP000320513"/>
    </source>
</evidence>
<dbReference type="PANTHER" id="PTHR43872:SF1">
    <property type="entry name" value="MONOOXYGENASE, PUTATIVE (AFU_ORTHOLOGUE AFUA_8G02570)-RELATED"/>
    <property type="match status" value="1"/>
</dbReference>
<comment type="caution">
    <text evidence="15">The sequence shown here is derived from an EMBL/GenBank/DDBJ whole genome shotgun (WGS) entry which is preliminary data.</text>
</comment>
<accession>A0A557WX30</accession>
<keyword evidence="8" id="KW-0560">Oxidoreductase</keyword>
<dbReference type="GO" id="GO:0004499">
    <property type="term" value="F:N,N-dimethylaniline monooxygenase activity"/>
    <property type="evidence" value="ECO:0007669"/>
    <property type="project" value="InterPro"/>
</dbReference>
<dbReference type="Pfam" id="PF00743">
    <property type="entry name" value="FMO-like"/>
    <property type="match status" value="1"/>
</dbReference>
<dbReference type="FunFam" id="3.50.50.60:FF:000213">
    <property type="entry name" value="FAD-containing monooxygenase EthA"/>
    <property type="match status" value="1"/>
</dbReference>
<evidence type="ECO:0000256" key="10">
    <source>
        <dbReference type="ARBA" id="ARBA00023136"/>
    </source>
</evidence>
<dbReference type="GO" id="GO:0050661">
    <property type="term" value="F:NADP binding"/>
    <property type="evidence" value="ECO:0007669"/>
    <property type="project" value="InterPro"/>
</dbReference>
<keyword evidence="9" id="KW-0503">Monooxygenase</keyword>
<dbReference type="EMBL" id="VMQU01000203">
    <property type="protein sequence ID" value="TVS77819.1"/>
    <property type="molecule type" value="Genomic_DNA"/>
</dbReference>
<dbReference type="RefSeq" id="WP_144956143.1">
    <property type="nucleotide sequence ID" value="NZ_VMQU01000203.1"/>
</dbReference>
<keyword evidence="4" id="KW-1003">Cell membrane</keyword>
<evidence type="ECO:0000256" key="14">
    <source>
        <dbReference type="ARBA" id="ARBA00078392"/>
    </source>
</evidence>
<evidence type="ECO:0000256" key="12">
    <source>
        <dbReference type="ARBA" id="ARBA00059740"/>
    </source>
</evidence>
<sequence>MTEHLDVVIVGAGISGVSAAWHLQDRCPSKSCAILEKREAMGGTWDLFRYPGIRSDSDMYTLGFRFRPWTERQAIADGKPILDYVKGTAARYGIDKHIRLSHKVLSADWSHVENRWTLRIDNNGTPSTITCAFLFLCSGYYNYEQGYAPQFRGSEDFTGPIIHPQHWPEDLDYADKNVVVIGSGATAVTLIPALADSGARHVTMLQRSPTYIVSQPKRDKMAERLNHWLPDNLAYTVIRWKNVLRQAALYGACQRWPQRMRKTLLGFVERQLPQGYDVQKHFGPQYNPWDQRLCLVPSGDLFRAIRKGRAEVVTDTIDRFTATGIRLNSGQELPADIIITATGLNLQLFGGATVTVDGEPVDLTKTMAYKGMMLSGLPNMVYTVGYTNASWTLKADLVSEFACRLLNYMDDKGFDTVVVERPAADVEERPFMEFTPGYVLRSLDELPKQGSRKPWRLNQNYLRDIQLIRRGRIDDEGLRFTKKPAPVSV</sequence>
<keyword evidence="16" id="KW-1185">Reference proteome</keyword>
<evidence type="ECO:0000256" key="7">
    <source>
        <dbReference type="ARBA" id="ARBA00022857"/>
    </source>
</evidence>
<proteinExistence type="inferred from homology"/>
<dbReference type="PANTHER" id="PTHR43872">
    <property type="entry name" value="MONOOXYGENASE, PUTATIVE (AFU_ORTHOLOGUE AFUA_8G02570)-RELATED"/>
    <property type="match status" value="1"/>
</dbReference>
<dbReference type="Gene3D" id="3.50.50.60">
    <property type="entry name" value="FAD/NAD(P)-binding domain"/>
    <property type="match status" value="3"/>
</dbReference>
<comment type="catalytic activity">
    <reaction evidence="11">
        <text>ethionamide + NADPH + O2 + H(+) = ethionamide S-oxide + NADP(+) + H2O</text>
        <dbReference type="Rhea" id="RHEA:47616"/>
        <dbReference type="ChEBI" id="CHEBI:4885"/>
        <dbReference type="ChEBI" id="CHEBI:15377"/>
        <dbReference type="ChEBI" id="CHEBI:15378"/>
        <dbReference type="ChEBI" id="CHEBI:15379"/>
        <dbReference type="ChEBI" id="CHEBI:57783"/>
        <dbReference type="ChEBI" id="CHEBI:58349"/>
        <dbReference type="ChEBI" id="CHEBI:87805"/>
    </reaction>
</comment>
<gene>
    <name evidence="15" type="ORF">FPZ47_26185</name>
</gene>
<dbReference type="Proteomes" id="UP000320513">
    <property type="component" value="Unassembled WGS sequence"/>
</dbReference>
<reference evidence="15 16" key="1">
    <citation type="submission" date="2019-07" db="EMBL/GenBank/DDBJ databases">
        <title>New Mycobacterium species.</title>
        <authorList>
            <person name="Tortoli E."/>
            <person name="Ghielmetti G."/>
            <person name="Friedel U."/>
            <person name="Trovato A."/>
        </authorList>
    </citation>
    <scope>NUCLEOTIDE SEQUENCE [LARGE SCALE GENOMIC DNA]</scope>
    <source>
        <strain evidence="15 16">16-83</strain>
    </source>
</reference>
<keyword evidence="5" id="KW-0285">Flavoprotein</keyword>
<evidence type="ECO:0000256" key="11">
    <source>
        <dbReference type="ARBA" id="ARBA00051124"/>
    </source>
</evidence>
<keyword evidence="7" id="KW-0521">NADP</keyword>
<dbReference type="InterPro" id="IPR036188">
    <property type="entry name" value="FAD/NAD-bd_sf"/>
</dbReference>
<dbReference type="GO" id="GO:0005886">
    <property type="term" value="C:plasma membrane"/>
    <property type="evidence" value="ECO:0007669"/>
    <property type="project" value="UniProtKB-SubCell"/>
</dbReference>
<dbReference type="OrthoDB" id="5168853at2"/>
<dbReference type="InterPro" id="IPR051820">
    <property type="entry name" value="FAD-binding_MO"/>
</dbReference>
<keyword evidence="6" id="KW-0274">FAD</keyword>
<dbReference type="GO" id="GO:0050660">
    <property type="term" value="F:flavin adenine dinucleotide binding"/>
    <property type="evidence" value="ECO:0007669"/>
    <property type="project" value="InterPro"/>
</dbReference>
<evidence type="ECO:0000256" key="6">
    <source>
        <dbReference type="ARBA" id="ARBA00022827"/>
    </source>
</evidence>
<evidence type="ECO:0000256" key="13">
    <source>
        <dbReference type="ARBA" id="ARBA00073152"/>
    </source>
</evidence>
<evidence type="ECO:0000256" key="8">
    <source>
        <dbReference type="ARBA" id="ARBA00023002"/>
    </source>
</evidence>
<evidence type="ECO:0000256" key="4">
    <source>
        <dbReference type="ARBA" id="ARBA00022475"/>
    </source>
</evidence>
<dbReference type="Pfam" id="PF13450">
    <property type="entry name" value="NAD_binding_8"/>
    <property type="match status" value="1"/>
</dbReference>
<evidence type="ECO:0000313" key="15">
    <source>
        <dbReference type="EMBL" id="TVS77819.1"/>
    </source>
</evidence>
<evidence type="ECO:0000256" key="9">
    <source>
        <dbReference type="ARBA" id="ARBA00023033"/>
    </source>
</evidence>
<evidence type="ECO:0000256" key="1">
    <source>
        <dbReference type="ARBA" id="ARBA00001974"/>
    </source>
</evidence>
<dbReference type="SUPFAM" id="SSF51905">
    <property type="entry name" value="FAD/NAD(P)-binding domain"/>
    <property type="match status" value="1"/>
</dbReference>
<comment type="function">
    <text evidence="12">Monooxygenase able to convert a wide range of ketones to the corresponding esters or lactones via a Baeyer-Villiger oxidation reaction. Can act on long-chain aliphatic ketones (2-hexanone to 2-dodecanone) and on aromatic ketones (phenylacetone and benzylacetone). Is also able to catalyze enantioselective sulfoxidation of methyl-p-tolylsulfide. In vivo, likely functions as a BVMO, but the exact nature of the physiological substrate(s) remains to be established.</text>
</comment>
<evidence type="ECO:0000256" key="5">
    <source>
        <dbReference type="ARBA" id="ARBA00022630"/>
    </source>
</evidence>
<dbReference type="FunFam" id="3.50.50.60:FF:000228">
    <property type="entry name" value="FAD-containing monooxygenase EthA"/>
    <property type="match status" value="1"/>
</dbReference>
<comment type="cofactor">
    <cofactor evidence="1">
        <name>FAD</name>
        <dbReference type="ChEBI" id="CHEBI:57692"/>
    </cofactor>
</comment>
<dbReference type="InterPro" id="IPR020946">
    <property type="entry name" value="Flavin_mOase-like"/>
</dbReference>
<name>A0A557WX30_9MYCO</name>
<comment type="similarity">
    <text evidence="3">Belongs to the FAD-binding monooxygenase family.</text>
</comment>
<evidence type="ECO:0000256" key="3">
    <source>
        <dbReference type="ARBA" id="ARBA00010139"/>
    </source>
</evidence>
<dbReference type="AlphaFoldDB" id="A0A557WX30"/>
<organism evidence="15 16">
    <name type="scientific">Mycobacterium helveticum</name>
    <dbReference type="NCBI Taxonomy" id="2592811"/>
    <lineage>
        <taxon>Bacteria</taxon>
        <taxon>Bacillati</taxon>
        <taxon>Actinomycetota</taxon>
        <taxon>Actinomycetes</taxon>
        <taxon>Mycobacteriales</taxon>
        <taxon>Mycobacteriaceae</taxon>
        <taxon>Mycobacterium</taxon>
    </lineage>
</organism>
<keyword evidence="10" id="KW-0472">Membrane</keyword>
<comment type="subcellular location">
    <subcellularLocation>
        <location evidence="2">Cell membrane</location>
    </subcellularLocation>
</comment>
<evidence type="ECO:0000256" key="2">
    <source>
        <dbReference type="ARBA" id="ARBA00004236"/>
    </source>
</evidence>